<proteinExistence type="predicted"/>
<protein>
    <submittedName>
        <fullName evidence="1">Uncharacterized protein</fullName>
    </submittedName>
</protein>
<dbReference type="Proteomes" id="UP001227230">
    <property type="component" value="Chromosome 3"/>
</dbReference>
<reference evidence="1 2" key="1">
    <citation type="journal article" date="2023" name="Hortic Res">
        <title>The complete reference genome for grapevine (Vitis vinifera L.) genetics and breeding.</title>
        <authorList>
            <person name="Shi X."/>
            <person name="Cao S."/>
            <person name="Wang X."/>
            <person name="Huang S."/>
            <person name="Wang Y."/>
            <person name="Liu Z."/>
            <person name="Liu W."/>
            <person name="Leng X."/>
            <person name="Peng Y."/>
            <person name="Wang N."/>
            <person name="Wang Y."/>
            <person name="Ma Z."/>
            <person name="Xu X."/>
            <person name="Zhang F."/>
            <person name="Xue H."/>
            <person name="Zhong H."/>
            <person name="Wang Y."/>
            <person name="Zhang K."/>
            <person name="Velt A."/>
            <person name="Avia K."/>
            <person name="Holtgrawe D."/>
            <person name="Grimplet J."/>
            <person name="Matus J.T."/>
            <person name="Ware D."/>
            <person name="Wu X."/>
            <person name="Wang H."/>
            <person name="Liu C."/>
            <person name="Fang Y."/>
            <person name="Rustenholz C."/>
            <person name="Cheng Z."/>
            <person name="Xiao H."/>
            <person name="Zhou Y."/>
        </authorList>
    </citation>
    <scope>NUCLEOTIDE SEQUENCE [LARGE SCALE GENOMIC DNA]</scope>
    <source>
        <strain evidence="2">cv. Pinot noir / PN40024</strain>
        <tissue evidence="1">Leaf</tissue>
    </source>
</reference>
<organism evidence="1 2">
    <name type="scientific">Vitis vinifera</name>
    <name type="common">Grape</name>
    <dbReference type="NCBI Taxonomy" id="29760"/>
    <lineage>
        <taxon>Eukaryota</taxon>
        <taxon>Viridiplantae</taxon>
        <taxon>Streptophyta</taxon>
        <taxon>Embryophyta</taxon>
        <taxon>Tracheophyta</taxon>
        <taxon>Spermatophyta</taxon>
        <taxon>Magnoliopsida</taxon>
        <taxon>eudicotyledons</taxon>
        <taxon>Gunneridae</taxon>
        <taxon>Pentapetalae</taxon>
        <taxon>rosids</taxon>
        <taxon>Vitales</taxon>
        <taxon>Vitaceae</taxon>
        <taxon>Viteae</taxon>
        <taxon>Vitis</taxon>
    </lineage>
</organism>
<evidence type="ECO:0000313" key="2">
    <source>
        <dbReference type="Proteomes" id="UP001227230"/>
    </source>
</evidence>
<name>A0ABY9BKC8_VITVI</name>
<sequence length="72" mass="8175">MHGSWIEDERVVCSLIFNALLKLKNQDVICFNLIGVGVWSVPYFSCPNRSYSGCSVLHFLELLQTCDSIVEH</sequence>
<gene>
    <name evidence="1" type="ORF">VitviT2T_003058</name>
</gene>
<dbReference type="EMBL" id="CP126650">
    <property type="protein sequence ID" value="WJZ83368.1"/>
    <property type="molecule type" value="Genomic_DNA"/>
</dbReference>
<keyword evidence="2" id="KW-1185">Reference proteome</keyword>
<evidence type="ECO:0000313" key="1">
    <source>
        <dbReference type="EMBL" id="WJZ83368.1"/>
    </source>
</evidence>
<accession>A0ABY9BKC8</accession>